<dbReference type="GO" id="GO:0016779">
    <property type="term" value="F:nucleotidyltransferase activity"/>
    <property type="evidence" value="ECO:0007669"/>
    <property type="project" value="UniProtKB-KW"/>
</dbReference>
<dbReference type="InterPro" id="IPR029044">
    <property type="entry name" value="Nucleotide-diphossugar_trans"/>
</dbReference>
<reference evidence="4" key="1">
    <citation type="submission" date="2020-10" db="EMBL/GenBank/DDBJ databases">
        <authorList>
            <person name="Gilroy R."/>
        </authorList>
    </citation>
    <scope>NUCLEOTIDE SEQUENCE</scope>
    <source>
        <strain evidence="4">ChiW3-316</strain>
    </source>
</reference>
<gene>
    <name evidence="4" type="ORF">IAD20_02580</name>
</gene>
<keyword evidence="2" id="KW-0548">Nucleotidyltransferase</keyword>
<organism evidence="4 5">
    <name type="scientific">Candidatus Scatocola faecipullorum</name>
    <dbReference type="NCBI Taxonomy" id="2840917"/>
    <lineage>
        <taxon>Bacteria</taxon>
        <taxon>Pseudomonadati</taxon>
        <taxon>Pseudomonadota</taxon>
        <taxon>Alphaproteobacteria</taxon>
        <taxon>Rhodospirillales</taxon>
        <taxon>Rhodospirillaceae</taxon>
        <taxon>Rhodospirillaceae incertae sedis</taxon>
        <taxon>Candidatus Scatocola</taxon>
    </lineage>
</organism>
<dbReference type="CDD" id="cd06422">
    <property type="entry name" value="NTP_transferase_like_1"/>
    <property type="match status" value="1"/>
</dbReference>
<evidence type="ECO:0000313" key="4">
    <source>
        <dbReference type="EMBL" id="HIU52947.1"/>
    </source>
</evidence>
<accession>A0A9D1M3I7</accession>
<evidence type="ECO:0000313" key="5">
    <source>
        <dbReference type="Proteomes" id="UP000824107"/>
    </source>
</evidence>
<keyword evidence="1" id="KW-0808">Transferase</keyword>
<dbReference type="PANTHER" id="PTHR43584">
    <property type="entry name" value="NUCLEOTIDYL TRANSFERASE"/>
    <property type="match status" value="1"/>
</dbReference>
<name>A0A9D1M3I7_9PROT</name>
<feature type="domain" description="Nucleotidyl transferase" evidence="3">
    <location>
        <begin position="7"/>
        <end position="227"/>
    </location>
</feature>
<dbReference type="InterPro" id="IPR005835">
    <property type="entry name" value="NTP_transferase_dom"/>
</dbReference>
<sequence length="242" mass="27671">MTKITQAFILAAGRGKRMLQLTDDRPKPLVEVAGKSLIDYNIRRLADAGIKDCVVNLCYKGDMIKAHLAGNRELNFIFSEEEEALETGGGIKHALPKMKREPFVVVNSDALWTEAEGGNLIKEMTDAWDDDKYDIMLMLLPLENSYHTMANGDYDIDAEGYPVRRRSKEVHAAYLYGGVLIVHPRVFDNEPEGRYWLIDIFDRLEKAHRLGYYLHKGKWFHVGTPESTKVAEDYFSQNPLFK</sequence>
<dbReference type="PANTHER" id="PTHR43584:SF8">
    <property type="entry name" value="N-ACETYLMURAMATE ALPHA-1-PHOSPHATE URIDYLYLTRANSFERASE"/>
    <property type="match status" value="1"/>
</dbReference>
<protein>
    <submittedName>
        <fullName evidence="4">Nucleotidyltransferase family protein</fullName>
    </submittedName>
</protein>
<evidence type="ECO:0000256" key="2">
    <source>
        <dbReference type="ARBA" id="ARBA00022695"/>
    </source>
</evidence>
<dbReference type="Proteomes" id="UP000824107">
    <property type="component" value="Unassembled WGS sequence"/>
</dbReference>
<dbReference type="EMBL" id="DVNC01000021">
    <property type="protein sequence ID" value="HIU52947.1"/>
    <property type="molecule type" value="Genomic_DNA"/>
</dbReference>
<evidence type="ECO:0000256" key="1">
    <source>
        <dbReference type="ARBA" id="ARBA00022679"/>
    </source>
</evidence>
<dbReference type="AlphaFoldDB" id="A0A9D1M3I7"/>
<dbReference type="InterPro" id="IPR050065">
    <property type="entry name" value="GlmU-like"/>
</dbReference>
<dbReference type="Gene3D" id="3.90.550.10">
    <property type="entry name" value="Spore Coat Polysaccharide Biosynthesis Protein SpsA, Chain A"/>
    <property type="match status" value="1"/>
</dbReference>
<dbReference type="SUPFAM" id="SSF53448">
    <property type="entry name" value="Nucleotide-diphospho-sugar transferases"/>
    <property type="match status" value="1"/>
</dbReference>
<comment type="caution">
    <text evidence="4">The sequence shown here is derived from an EMBL/GenBank/DDBJ whole genome shotgun (WGS) entry which is preliminary data.</text>
</comment>
<proteinExistence type="predicted"/>
<reference evidence="4" key="2">
    <citation type="journal article" date="2021" name="PeerJ">
        <title>Extensive microbial diversity within the chicken gut microbiome revealed by metagenomics and culture.</title>
        <authorList>
            <person name="Gilroy R."/>
            <person name="Ravi A."/>
            <person name="Getino M."/>
            <person name="Pursley I."/>
            <person name="Horton D.L."/>
            <person name="Alikhan N.F."/>
            <person name="Baker D."/>
            <person name="Gharbi K."/>
            <person name="Hall N."/>
            <person name="Watson M."/>
            <person name="Adriaenssens E.M."/>
            <person name="Foster-Nyarko E."/>
            <person name="Jarju S."/>
            <person name="Secka A."/>
            <person name="Antonio M."/>
            <person name="Oren A."/>
            <person name="Chaudhuri R.R."/>
            <person name="La Ragione R."/>
            <person name="Hildebrand F."/>
            <person name="Pallen M.J."/>
        </authorList>
    </citation>
    <scope>NUCLEOTIDE SEQUENCE</scope>
    <source>
        <strain evidence="4">ChiW3-316</strain>
    </source>
</reference>
<dbReference type="Pfam" id="PF00483">
    <property type="entry name" value="NTP_transferase"/>
    <property type="match status" value="1"/>
</dbReference>
<evidence type="ECO:0000259" key="3">
    <source>
        <dbReference type="Pfam" id="PF00483"/>
    </source>
</evidence>